<sequence length="193" mass="20131">MRARHVLVGSTVTLLAFAGLPAIAQAAPVVPARAVLAAHEFPAGTTGYSVRSEVGEPAGELISDTACGAAEHRVDKALAGAHSTDAKARRGALDLETSVIERPMATVMRDVITTCSAKLRYGTRAIVKPLPADLSRHQGFTVSTGDNRTLIAVVEVRGASVGVQVEGTSTAPADAAVFWQLVRTQVAKVERQP</sequence>
<dbReference type="RefSeq" id="WP_068746413.1">
    <property type="nucleotide sequence ID" value="NZ_LSRE01000034.1"/>
</dbReference>
<gene>
    <name evidence="2" type="ORF">AXK61_05115</name>
</gene>
<accession>A0A137Z6W0</accession>
<evidence type="ECO:0000313" key="2">
    <source>
        <dbReference type="EMBL" id="KXO93919.1"/>
    </source>
</evidence>
<proteinExistence type="predicted"/>
<feature type="chain" id="PRO_5047395934" description="DUF5642 domain-containing protein" evidence="1">
    <location>
        <begin position="27"/>
        <end position="193"/>
    </location>
</feature>
<comment type="caution">
    <text evidence="2">The sequence shown here is derived from an EMBL/GenBank/DDBJ whole genome shotgun (WGS) entry which is preliminary data.</text>
</comment>
<reference evidence="2 3" key="1">
    <citation type="submission" date="2016-02" db="EMBL/GenBank/DDBJ databases">
        <authorList>
            <person name="Teng J.L."/>
            <person name="Tang Y."/>
            <person name="Huang Y."/>
            <person name="Guo F."/>
            <person name="Wei W."/>
            <person name="Chen J.H."/>
            <person name="Wong S.Y."/>
            <person name="Lau S.K."/>
            <person name="Woo P.C."/>
        </authorList>
    </citation>
    <scope>NUCLEOTIDE SEQUENCE [LARGE SCALE GENOMIC DNA]</scope>
    <source>
        <strain evidence="2 3">JCM 13375</strain>
    </source>
</reference>
<keyword evidence="3" id="KW-1185">Reference proteome</keyword>
<keyword evidence="1" id="KW-0732">Signal</keyword>
<dbReference type="Proteomes" id="UP000070409">
    <property type="component" value="Unassembled WGS sequence"/>
</dbReference>
<organism evidence="2 3">
    <name type="scientific">Tsukamurella pseudospumae</name>
    <dbReference type="NCBI Taxonomy" id="239498"/>
    <lineage>
        <taxon>Bacteria</taxon>
        <taxon>Bacillati</taxon>
        <taxon>Actinomycetota</taxon>
        <taxon>Actinomycetes</taxon>
        <taxon>Mycobacteriales</taxon>
        <taxon>Tsukamurellaceae</taxon>
        <taxon>Tsukamurella</taxon>
    </lineage>
</organism>
<evidence type="ECO:0000313" key="3">
    <source>
        <dbReference type="Proteomes" id="UP000070409"/>
    </source>
</evidence>
<evidence type="ECO:0008006" key="4">
    <source>
        <dbReference type="Google" id="ProtNLM"/>
    </source>
</evidence>
<name>A0A137Z6W0_9ACTN</name>
<protein>
    <recommendedName>
        <fullName evidence="4">DUF5642 domain-containing protein</fullName>
    </recommendedName>
</protein>
<feature type="signal peptide" evidence="1">
    <location>
        <begin position="1"/>
        <end position="26"/>
    </location>
</feature>
<dbReference type="EMBL" id="LSRE01000034">
    <property type="protein sequence ID" value="KXO93919.1"/>
    <property type="molecule type" value="Genomic_DNA"/>
</dbReference>
<evidence type="ECO:0000256" key="1">
    <source>
        <dbReference type="SAM" id="SignalP"/>
    </source>
</evidence>